<reference evidence="1 2" key="1">
    <citation type="submission" date="2023-08" db="EMBL/GenBank/DDBJ databases">
        <title>Pathogen: clinical or host-associated sample.</title>
        <authorList>
            <person name="Hergert J."/>
            <person name="Casey R."/>
            <person name="Wagner J."/>
            <person name="Young E.L."/>
            <person name="Oakeson K.F."/>
        </authorList>
    </citation>
    <scope>NUCLEOTIDE SEQUENCE [LARGE SCALE GENOMIC DNA]</scope>
    <source>
        <strain evidence="1 2">1760953</strain>
    </source>
</reference>
<dbReference type="RefSeq" id="WP_306036731.1">
    <property type="nucleotide sequence ID" value="NZ_CP132302.1"/>
</dbReference>
<protein>
    <submittedName>
        <fullName evidence="1">Uncharacterized protein</fullName>
    </submittedName>
</protein>
<dbReference type="EMBL" id="CP132302">
    <property type="protein sequence ID" value="WLR96341.1"/>
    <property type="molecule type" value="Genomic_DNA"/>
</dbReference>
<organism evidence="1 2">
    <name type="scientific">Shinella sumterensis</name>
    <dbReference type="NCBI Taxonomy" id="1967501"/>
    <lineage>
        <taxon>Bacteria</taxon>
        <taxon>Pseudomonadati</taxon>
        <taxon>Pseudomonadota</taxon>
        <taxon>Alphaproteobacteria</taxon>
        <taxon>Hyphomicrobiales</taxon>
        <taxon>Rhizobiaceae</taxon>
        <taxon>Shinella</taxon>
    </lineage>
</organism>
<dbReference type="Proteomes" id="UP001234585">
    <property type="component" value="Chromosome"/>
</dbReference>
<evidence type="ECO:0000313" key="2">
    <source>
        <dbReference type="Proteomes" id="UP001234585"/>
    </source>
</evidence>
<gene>
    <name evidence="1" type="ORF">Q9313_11455</name>
</gene>
<evidence type="ECO:0000313" key="1">
    <source>
        <dbReference type="EMBL" id="WLR96341.1"/>
    </source>
</evidence>
<keyword evidence="2" id="KW-1185">Reference proteome</keyword>
<dbReference type="AlphaFoldDB" id="A0AA50DBM5"/>
<accession>A0AA50DBM5</accession>
<sequence>MSVAPQQQVVAVYGGGGTFEADGLSQAFGGAAIFRNDATGAIFAGVWGARNASRFRREIREHMDVVLRREVPDARLVLWSAEGERPLQRRDGEG</sequence>
<proteinExistence type="predicted"/>
<name>A0AA50DBM5_9HYPH</name>